<reference evidence="2 3" key="1">
    <citation type="journal article" date="2012" name="Science">
        <title>The Paleozoic origin of enzymatic lignin decomposition reconstructed from 31 fungal genomes.</title>
        <authorList>
            <person name="Floudas D."/>
            <person name="Binder M."/>
            <person name="Riley R."/>
            <person name="Barry K."/>
            <person name="Blanchette R.A."/>
            <person name="Henrissat B."/>
            <person name="Martinez A.T."/>
            <person name="Otillar R."/>
            <person name="Spatafora J.W."/>
            <person name="Yadav J.S."/>
            <person name="Aerts A."/>
            <person name="Benoit I."/>
            <person name="Boyd A."/>
            <person name="Carlson A."/>
            <person name="Copeland A."/>
            <person name="Coutinho P.M."/>
            <person name="de Vries R.P."/>
            <person name="Ferreira P."/>
            <person name="Findley K."/>
            <person name="Foster B."/>
            <person name="Gaskell J."/>
            <person name="Glotzer D."/>
            <person name="Gorecki P."/>
            <person name="Heitman J."/>
            <person name="Hesse C."/>
            <person name="Hori C."/>
            <person name="Igarashi K."/>
            <person name="Jurgens J.A."/>
            <person name="Kallen N."/>
            <person name="Kersten P."/>
            <person name="Kohler A."/>
            <person name="Kuees U."/>
            <person name="Kumar T.K.A."/>
            <person name="Kuo A."/>
            <person name="LaButti K."/>
            <person name="Larrondo L.F."/>
            <person name="Lindquist E."/>
            <person name="Ling A."/>
            <person name="Lombard V."/>
            <person name="Lucas S."/>
            <person name="Lundell T."/>
            <person name="Martin R."/>
            <person name="McLaughlin D.J."/>
            <person name="Morgenstern I."/>
            <person name="Morin E."/>
            <person name="Murat C."/>
            <person name="Nagy L.G."/>
            <person name="Nolan M."/>
            <person name="Ohm R.A."/>
            <person name="Patyshakuliyeva A."/>
            <person name="Rokas A."/>
            <person name="Ruiz-Duenas F.J."/>
            <person name="Sabat G."/>
            <person name="Salamov A."/>
            <person name="Samejima M."/>
            <person name="Schmutz J."/>
            <person name="Slot J.C."/>
            <person name="St John F."/>
            <person name="Stenlid J."/>
            <person name="Sun H."/>
            <person name="Sun S."/>
            <person name="Syed K."/>
            <person name="Tsang A."/>
            <person name="Wiebenga A."/>
            <person name="Young D."/>
            <person name="Pisabarro A."/>
            <person name="Eastwood D.C."/>
            <person name="Martin F."/>
            <person name="Cullen D."/>
            <person name="Grigoriev I.V."/>
            <person name="Hibbett D.S."/>
        </authorList>
    </citation>
    <scope>NUCLEOTIDE SEQUENCE</scope>
    <source>
        <strain evidence="3">FP-58527</strain>
    </source>
</reference>
<feature type="region of interest" description="Disordered" evidence="1">
    <location>
        <begin position="51"/>
        <end position="90"/>
    </location>
</feature>
<feature type="region of interest" description="Disordered" evidence="1">
    <location>
        <begin position="1"/>
        <end position="24"/>
    </location>
</feature>
<dbReference type="EMBL" id="KE504124">
    <property type="protein sequence ID" value="EPT05221.1"/>
    <property type="molecule type" value="Genomic_DNA"/>
</dbReference>
<organism evidence="2 3">
    <name type="scientific">Fomitopsis schrenkii</name>
    <name type="common">Brown rot fungus</name>
    <dbReference type="NCBI Taxonomy" id="2126942"/>
    <lineage>
        <taxon>Eukaryota</taxon>
        <taxon>Fungi</taxon>
        <taxon>Dikarya</taxon>
        <taxon>Basidiomycota</taxon>
        <taxon>Agaricomycotina</taxon>
        <taxon>Agaricomycetes</taxon>
        <taxon>Polyporales</taxon>
        <taxon>Fomitopsis</taxon>
    </lineage>
</organism>
<keyword evidence="3" id="KW-1185">Reference proteome</keyword>
<evidence type="ECO:0000256" key="1">
    <source>
        <dbReference type="SAM" id="MobiDB-lite"/>
    </source>
</evidence>
<dbReference type="AlphaFoldDB" id="S8FVX1"/>
<dbReference type="STRING" id="743788.S8FVX1"/>
<dbReference type="Proteomes" id="UP000015241">
    <property type="component" value="Unassembled WGS sequence"/>
</dbReference>
<protein>
    <submittedName>
        <fullName evidence="2">Uncharacterized protein</fullName>
    </submittedName>
</protein>
<proteinExistence type="predicted"/>
<feature type="region of interest" description="Disordered" evidence="1">
    <location>
        <begin position="536"/>
        <end position="556"/>
    </location>
</feature>
<feature type="compositionally biased region" description="Acidic residues" evidence="1">
    <location>
        <begin position="52"/>
        <end position="82"/>
    </location>
</feature>
<evidence type="ECO:0000313" key="3">
    <source>
        <dbReference type="Proteomes" id="UP000015241"/>
    </source>
</evidence>
<accession>S8FVX1</accession>
<gene>
    <name evidence="2" type="ORF">FOMPIDRAFT_1111746</name>
</gene>
<dbReference type="HOGENOM" id="CLU_020999_1_2_1"/>
<dbReference type="eggNOG" id="ENOG502SMF9">
    <property type="taxonomic scope" value="Eukaryota"/>
</dbReference>
<evidence type="ECO:0000313" key="2">
    <source>
        <dbReference type="EMBL" id="EPT05221.1"/>
    </source>
</evidence>
<dbReference type="InParanoid" id="S8FVX1"/>
<sequence length="556" mass="62028">MPSEHPRRPLAHIPTPSTLTSNPFIAPQDGRCLINDLLPPELLAQMFMAGMELDDDPVDEDDDTDEDNMDEDEDSDDDSEGEEREKPPFEVTVSHVCKLWRDVAISTPALWSTLEFSRGPPSPESAVYLERSKGAPLDIAIDITNDDCEDYVDDFEDDDPSGAKGLEQILDLIIPHVWHWRSLELMVSDYLPMHSALTRMGACAGAPLLEVLQLYHYEDSEDGAEAFAPAKHKQQDFVLFHGHAPRLTHVALWGVHLDWARSTFLRGLAELELAYHAKDVWPPYRDFARILRDSPAIETLTLCSSGPAGGPVEWLGSVLGADAMQAAEGAAPEASTVLTVPSLENLVIAFLDPEYTKQLIERLALPKLVSLALDFEEADGTTLLQALIRPSQVTGKSVLSGLRALKIMGVQCDDDATIAEFYAASVNLYALNLNFGFVSMRWHEVLLAQWESVANSNRDPLLPKLDHLTTTSLPGNLMRNLIEARKATGKPLKRVYMNQDDELAKEDEDWIMENVEEFEYFEGSDEEDDIEDIIIEMPEDGEDGDEQEGDEWEDVD</sequence>
<dbReference type="OrthoDB" id="3341212at2759"/>
<name>S8FVX1_FOMSC</name>